<evidence type="ECO:0000313" key="2">
    <source>
        <dbReference type="Proteomes" id="UP000242502"/>
    </source>
</evidence>
<name>A0A1D2QNA1_9GAMM</name>
<evidence type="ECO:0000313" key="1">
    <source>
        <dbReference type="EMBL" id="ODS23030.1"/>
    </source>
</evidence>
<comment type="caution">
    <text evidence="1">The sequence shown here is derived from an EMBL/GenBank/DDBJ whole genome shotgun (WGS) entry which is preliminary data.</text>
</comment>
<dbReference type="EMBL" id="MDLC01000042">
    <property type="protein sequence ID" value="ODS23030.1"/>
    <property type="molecule type" value="Genomic_DNA"/>
</dbReference>
<protein>
    <submittedName>
        <fullName evidence="1">Uncharacterized protein</fullName>
    </submittedName>
</protein>
<dbReference type="STRING" id="62101.AB835_11110"/>
<gene>
    <name evidence="1" type="ORF">AB835_11110</name>
</gene>
<proteinExistence type="predicted"/>
<accession>A0A1D2QNA1</accession>
<reference evidence="1 2" key="1">
    <citation type="journal article" date="2016" name="Appl. Environ. Microbiol.">
        <title>Lack of Overt Genome Reduction in the Bryostatin-Producing Bryozoan Symbiont "Candidatus Endobugula sertula".</title>
        <authorList>
            <person name="Miller I.J."/>
            <person name="Vanee N."/>
            <person name="Fong S.S."/>
            <person name="Lim-Fong G.E."/>
            <person name="Kwan J.C."/>
        </authorList>
    </citation>
    <scope>NUCLEOTIDE SEQUENCE [LARGE SCALE GENOMIC DNA]</scope>
    <source>
        <strain evidence="1">AB1-4</strain>
    </source>
</reference>
<sequence length="104" mass="12185">MTNSNDKSGSPLHPTKISLEAFKTELETQFSALREAHDDNTHRFRFFLHAIEALIRPLHDQIESDDWHLGLWLTGRWINELLEQELQQVIHIENWLDAVVITTN</sequence>
<dbReference type="AlphaFoldDB" id="A0A1D2QNA1"/>
<dbReference type="Proteomes" id="UP000242502">
    <property type="component" value="Unassembled WGS sequence"/>
</dbReference>
<organism evidence="1 2">
    <name type="scientific">Candidatus Endobugula sertula</name>
    <name type="common">Bugula neritina bacterial symbiont</name>
    <dbReference type="NCBI Taxonomy" id="62101"/>
    <lineage>
        <taxon>Bacteria</taxon>
        <taxon>Pseudomonadati</taxon>
        <taxon>Pseudomonadota</taxon>
        <taxon>Gammaproteobacteria</taxon>
        <taxon>Cellvibrionales</taxon>
        <taxon>Cellvibrionaceae</taxon>
        <taxon>Candidatus Endobugula</taxon>
    </lineage>
</organism>